<dbReference type="InterPro" id="IPR002880">
    <property type="entry name" value="Pyrv_Fd/Flavodoxin_OxRdtase_N"/>
</dbReference>
<protein>
    <submittedName>
        <fullName evidence="4">Pyruvate ferredoxin oxidoreductase</fullName>
    </submittedName>
</protein>
<dbReference type="GO" id="GO:0016491">
    <property type="term" value="F:oxidoreductase activity"/>
    <property type="evidence" value="ECO:0007669"/>
    <property type="project" value="UniProtKB-KW"/>
</dbReference>
<dbReference type="FunFam" id="3.40.50.970:FF:000012">
    <property type="entry name" value="Pyruvate:ferredoxin (Flavodoxin) oxidoreductase"/>
    <property type="match status" value="1"/>
</dbReference>
<dbReference type="InterPro" id="IPR009014">
    <property type="entry name" value="Transketo_C/PFOR_II"/>
</dbReference>
<dbReference type="Proteomes" id="UP000777265">
    <property type="component" value="Unassembled WGS sequence"/>
</dbReference>
<evidence type="ECO:0000256" key="1">
    <source>
        <dbReference type="ARBA" id="ARBA00023002"/>
    </source>
</evidence>
<dbReference type="EMBL" id="JAAYEE010000177">
    <property type="protein sequence ID" value="NLW35831.1"/>
    <property type="molecule type" value="Genomic_DNA"/>
</dbReference>
<dbReference type="PANTHER" id="PTHR32154">
    <property type="entry name" value="PYRUVATE-FLAVODOXIN OXIDOREDUCTASE-RELATED"/>
    <property type="match status" value="1"/>
</dbReference>
<feature type="domain" description="Pyruvate flavodoxin/ferredoxin oxidoreductase pyrimidine binding" evidence="2">
    <location>
        <begin position="14"/>
        <end position="237"/>
    </location>
</feature>
<feature type="domain" description="Pyruvate:ferredoxin oxidoreductase core" evidence="3">
    <location>
        <begin position="259"/>
        <end position="362"/>
    </location>
</feature>
<evidence type="ECO:0000259" key="3">
    <source>
        <dbReference type="Pfam" id="PF17147"/>
    </source>
</evidence>
<reference evidence="4" key="2">
    <citation type="submission" date="2020-01" db="EMBL/GenBank/DDBJ databases">
        <authorList>
            <person name="Campanaro S."/>
        </authorList>
    </citation>
    <scope>NUCLEOTIDE SEQUENCE</scope>
    <source>
        <strain evidence="4">AS06rmzACSIP_7</strain>
    </source>
</reference>
<keyword evidence="1" id="KW-0560">Oxidoreductase</keyword>
<accession>A0A971M646</accession>
<organism evidence="4 5">
    <name type="scientific">Syntrophorhabdus aromaticivorans</name>
    <dbReference type="NCBI Taxonomy" id="328301"/>
    <lineage>
        <taxon>Bacteria</taxon>
        <taxon>Pseudomonadati</taxon>
        <taxon>Thermodesulfobacteriota</taxon>
        <taxon>Syntrophorhabdia</taxon>
        <taxon>Syntrophorhabdales</taxon>
        <taxon>Syntrophorhabdaceae</taxon>
        <taxon>Syntrophorhabdus</taxon>
    </lineage>
</organism>
<evidence type="ECO:0000259" key="2">
    <source>
        <dbReference type="Pfam" id="PF01855"/>
    </source>
</evidence>
<dbReference type="SUPFAM" id="SSF52922">
    <property type="entry name" value="TK C-terminal domain-like"/>
    <property type="match status" value="1"/>
</dbReference>
<evidence type="ECO:0000313" key="5">
    <source>
        <dbReference type="Proteomes" id="UP000777265"/>
    </source>
</evidence>
<dbReference type="CDD" id="cd07034">
    <property type="entry name" value="TPP_PYR_PFOR_IOR-alpha_like"/>
    <property type="match status" value="1"/>
</dbReference>
<dbReference type="InterPro" id="IPR029061">
    <property type="entry name" value="THDP-binding"/>
</dbReference>
<comment type="caution">
    <text evidence="4">The sequence shown here is derived from an EMBL/GenBank/DDBJ whole genome shotgun (WGS) entry which is preliminary data.</text>
</comment>
<reference evidence="4" key="1">
    <citation type="journal article" date="2020" name="Biotechnol. Biofuels">
        <title>New insights from the biogas microbiome by comprehensive genome-resolved metagenomics of nearly 1600 species originating from multiple anaerobic digesters.</title>
        <authorList>
            <person name="Campanaro S."/>
            <person name="Treu L."/>
            <person name="Rodriguez-R L.M."/>
            <person name="Kovalovszki A."/>
            <person name="Ziels R.M."/>
            <person name="Maus I."/>
            <person name="Zhu X."/>
            <person name="Kougias P.G."/>
            <person name="Basile A."/>
            <person name="Luo G."/>
            <person name="Schluter A."/>
            <person name="Konstantinidis K.T."/>
            <person name="Angelidaki I."/>
        </authorList>
    </citation>
    <scope>NUCLEOTIDE SEQUENCE</scope>
    <source>
        <strain evidence="4">AS06rmzACSIP_7</strain>
    </source>
</reference>
<evidence type="ECO:0000313" key="4">
    <source>
        <dbReference type="EMBL" id="NLW35831.1"/>
    </source>
</evidence>
<dbReference type="InterPro" id="IPR050722">
    <property type="entry name" value="Pyruvate:ferred/Flavod_OxRd"/>
</dbReference>
<dbReference type="Pfam" id="PF17147">
    <property type="entry name" value="PFOR_II"/>
    <property type="match status" value="1"/>
</dbReference>
<proteinExistence type="predicted"/>
<dbReference type="SUPFAM" id="SSF52518">
    <property type="entry name" value="Thiamin diphosphate-binding fold (THDP-binding)"/>
    <property type="match status" value="1"/>
</dbReference>
<keyword evidence="4" id="KW-0670">Pyruvate</keyword>
<dbReference type="GO" id="GO:0006979">
    <property type="term" value="P:response to oxidative stress"/>
    <property type="evidence" value="ECO:0007669"/>
    <property type="project" value="TreeGrafter"/>
</dbReference>
<dbReference type="Gene3D" id="3.40.50.970">
    <property type="match status" value="1"/>
</dbReference>
<name>A0A971M646_9BACT</name>
<dbReference type="Pfam" id="PF01855">
    <property type="entry name" value="POR_N"/>
    <property type="match status" value="1"/>
</dbReference>
<dbReference type="PANTHER" id="PTHR32154:SF0">
    <property type="entry name" value="PYRUVATE-FLAVODOXIN OXIDOREDUCTASE-RELATED"/>
    <property type="match status" value="1"/>
</dbReference>
<gene>
    <name evidence="4" type="primary">porA</name>
    <name evidence="4" type="ORF">GXY80_10170</name>
</gene>
<dbReference type="AlphaFoldDB" id="A0A971M646"/>
<sequence length="386" mass="42110">MKKGIEVSIAGSIAAKLAKVEVVAAYPITPQTHIVEHLSELVANGELDAVYINVESEHSAMSACCGASAAGARTFTSTSAQGLELMHEILFIASGMRLPIVMATVNRALSSPLSIWGDHSDVMAARDTGWIMLFCENGQEVVDTIIMAFKIAEDRRVLLPVMVNLDGFSLSHVIEPIEFPSQDEVDEFLPPYNPLYTLHPDKPLTMGAYAMPELYTEAKYAQEMAIVNSRSVIAQVMEEFGKSFGRSYKPVETYNIENADFVFIALGAVNENIKTAIDALKEEGKEAGLISLRLFRPFPAEEFLAALSNKKKAAVIERAMPGGASNGPLYNEVASLVHAHNINLSVQNYILGLGGRDAHPEEFIEIFNTADTKEPLKKDMNFTVIG</sequence>
<feature type="non-terminal residue" evidence="4">
    <location>
        <position position="386"/>
    </location>
</feature>
<dbReference type="InterPro" id="IPR033412">
    <property type="entry name" value="PFOR_II"/>
</dbReference>
<dbReference type="Gene3D" id="3.40.50.920">
    <property type="match status" value="1"/>
</dbReference>